<protein>
    <submittedName>
        <fullName evidence="1">Integrase</fullName>
    </submittedName>
</protein>
<comment type="caution">
    <text evidence="1">The sequence shown here is derived from an EMBL/GenBank/DDBJ whole genome shotgun (WGS) entry which is preliminary data.</text>
</comment>
<name>A0A7V1FN13_9RHOB</name>
<proteinExistence type="predicted"/>
<dbReference type="Proteomes" id="UP000885704">
    <property type="component" value="Unassembled WGS sequence"/>
</dbReference>
<organism evidence="1">
    <name type="scientific">Sulfitobacter litoralis</name>
    <dbReference type="NCBI Taxonomy" id="335975"/>
    <lineage>
        <taxon>Bacteria</taxon>
        <taxon>Pseudomonadati</taxon>
        <taxon>Pseudomonadota</taxon>
        <taxon>Alphaproteobacteria</taxon>
        <taxon>Rhodobacterales</taxon>
        <taxon>Roseobacteraceae</taxon>
        <taxon>Sulfitobacter</taxon>
    </lineage>
</organism>
<dbReference type="EMBL" id="DRFN01000025">
    <property type="protein sequence ID" value="HDZ52231.1"/>
    <property type="molecule type" value="Genomic_DNA"/>
</dbReference>
<sequence>MSDQYVPALRQRFLEDMQIKGLQSKTQTMYLRGMRDFTRFLGHAPD</sequence>
<feature type="non-terminal residue" evidence="1">
    <location>
        <position position="46"/>
    </location>
</feature>
<evidence type="ECO:0000313" key="2">
    <source>
        <dbReference type="EMBL" id="HDZ52234.1"/>
    </source>
</evidence>
<dbReference type="AlphaFoldDB" id="A0A7V1FN13"/>
<reference evidence="1" key="1">
    <citation type="journal article" date="2020" name="mSystems">
        <title>Genome- and Community-Level Interaction Insights into Carbon Utilization and Element Cycling Functions of Hydrothermarchaeota in Hydrothermal Sediment.</title>
        <authorList>
            <person name="Zhou Z."/>
            <person name="Liu Y."/>
            <person name="Xu W."/>
            <person name="Pan J."/>
            <person name="Luo Z.H."/>
            <person name="Li M."/>
        </authorList>
    </citation>
    <scope>NUCLEOTIDE SEQUENCE [LARGE SCALE GENOMIC DNA]</scope>
    <source>
        <strain evidence="1">HyVt-323</strain>
    </source>
</reference>
<accession>A0A7V1FN13</accession>
<dbReference type="EMBL" id="DRFN01000025">
    <property type="protein sequence ID" value="HDZ52234.1"/>
    <property type="molecule type" value="Genomic_DNA"/>
</dbReference>
<evidence type="ECO:0000313" key="1">
    <source>
        <dbReference type="EMBL" id="HDZ52231.1"/>
    </source>
</evidence>
<gene>
    <name evidence="1" type="ORF">ENH63_10740</name>
    <name evidence="2" type="ORF">ENH63_10760</name>
</gene>